<name>A0A183B8U9_9TREM</name>
<feature type="compositionally biased region" description="Polar residues" evidence="1">
    <location>
        <begin position="313"/>
        <end position="340"/>
    </location>
</feature>
<feature type="compositionally biased region" description="Polar residues" evidence="1">
    <location>
        <begin position="253"/>
        <end position="269"/>
    </location>
</feature>
<dbReference type="AlphaFoldDB" id="A0A183B8U9"/>
<feature type="region of interest" description="Disordered" evidence="1">
    <location>
        <begin position="253"/>
        <end position="340"/>
    </location>
</feature>
<organism evidence="2">
    <name type="scientific">Echinostoma caproni</name>
    <dbReference type="NCBI Taxonomy" id="27848"/>
    <lineage>
        <taxon>Eukaryota</taxon>
        <taxon>Metazoa</taxon>
        <taxon>Spiralia</taxon>
        <taxon>Lophotrochozoa</taxon>
        <taxon>Platyhelminthes</taxon>
        <taxon>Trematoda</taxon>
        <taxon>Digenea</taxon>
        <taxon>Plagiorchiida</taxon>
        <taxon>Echinostomata</taxon>
        <taxon>Echinostomatoidea</taxon>
        <taxon>Echinostomatidae</taxon>
        <taxon>Echinostoma</taxon>
    </lineage>
</organism>
<feature type="region of interest" description="Disordered" evidence="1">
    <location>
        <begin position="156"/>
        <end position="202"/>
    </location>
</feature>
<evidence type="ECO:0000313" key="2">
    <source>
        <dbReference type="WBParaSite" id="ECPE_0001567401-mRNA-1"/>
    </source>
</evidence>
<proteinExistence type="predicted"/>
<dbReference type="WBParaSite" id="ECPE_0001567401-mRNA-1">
    <property type="protein sequence ID" value="ECPE_0001567401-mRNA-1"/>
    <property type="gene ID" value="ECPE_0001567401"/>
</dbReference>
<evidence type="ECO:0000256" key="1">
    <source>
        <dbReference type="SAM" id="MobiDB-lite"/>
    </source>
</evidence>
<accession>A0A183B8U9</accession>
<protein>
    <submittedName>
        <fullName evidence="2">CG32170</fullName>
    </submittedName>
</protein>
<feature type="compositionally biased region" description="Low complexity" evidence="1">
    <location>
        <begin position="298"/>
        <end position="312"/>
    </location>
</feature>
<feature type="region of interest" description="Disordered" evidence="1">
    <location>
        <begin position="119"/>
        <end position="140"/>
    </location>
</feature>
<reference evidence="2" key="1">
    <citation type="submission" date="2016-06" db="UniProtKB">
        <authorList>
            <consortium name="WormBaseParasite"/>
        </authorList>
    </citation>
    <scope>IDENTIFICATION</scope>
</reference>
<sequence>LSHSAGGDSNFSFVRQVNSQDDLSNLRPDYVPGRPNPETETPTSESGAQIPSVVRSYLNHARFTQGLLPFQLIAYPDLVNAPGAPHLEPFMVYTNSRPSARTIGSTTLNPNTSTVEAELSNENTERVNTPGDTVAHTNTTRPTNVTYTSYLTVPTTESRRVSSLKTEKSDRRSNGANRTAGTANGIRHRSANHKNSGSGLTLEKAPRLPYSLIGLRHAEILDDVRRLIDPDDVIYRTVFDLDETTLATVRELQQNHQSRLPDSRSNSPRSILGRAGLPHTLNDYDENATPVLLSAMPSQSQQQQSQQQQQQQFHRSQVSTTSAVHISPSTGLANRMTASPESQRVTGIVSCPSTATLQPHVTDGCECGGHGDCALTNEDEAW</sequence>
<feature type="compositionally biased region" description="Polar residues" evidence="1">
    <location>
        <begin position="38"/>
        <end position="48"/>
    </location>
</feature>
<feature type="compositionally biased region" description="Basic and acidic residues" evidence="1">
    <location>
        <begin position="157"/>
        <end position="173"/>
    </location>
</feature>
<feature type="region of interest" description="Disordered" evidence="1">
    <location>
        <begin position="22"/>
        <end position="48"/>
    </location>
</feature>
<feature type="compositionally biased region" description="Polar residues" evidence="1">
    <location>
        <begin position="119"/>
        <end position="131"/>
    </location>
</feature>